<keyword evidence="3" id="KW-1185">Reference proteome</keyword>
<dbReference type="PATRIC" id="fig|46224.3.peg.3585"/>
<dbReference type="Gene3D" id="3.10.450.40">
    <property type="match status" value="1"/>
</dbReference>
<feature type="domain" description="IraD/Gp25-like" evidence="1">
    <location>
        <begin position="19"/>
        <end position="96"/>
    </location>
</feature>
<gene>
    <name evidence="2" type="ORF">B4102_0223</name>
</gene>
<evidence type="ECO:0000313" key="2">
    <source>
        <dbReference type="EMBL" id="KYD02629.1"/>
    </source>
</evidence>
<protein>
    <recommendedName>
        <fullName evidence="1">IraD/Gp25-like domain-containing protein</fullName>
    </recommendedName>
</protein>
<evidence type="ECO:0000313" key="3">
    <source>
        <dbReference type="Proteomes" id="UP000075666"/>
    </source>
</evidence>
<dbReference type="OrthoDB" id="2739807at2"/>
<dbReference type="Pfam" id="PF04965">
    <property type="entry name" value="GPW_gp25"/>
    <property type="match status" value="1"/>
</dbReference>
<comment type="caution">
    <text evidence="2">The sequence shown here is derived from an EMBL/GenBank/DDBJ whole genome shotgun (WGS) entry which is preliminary data.</text>
</comment>
<organism evidence="2 3">
    <name type="scientific">Heyndrickxia sporothermodurans</name>
    <dbReference type="NCBI Taxonomy" id="46224"/>
    <lineage>
        <taxon>Bacteria</taxon>
        <taxon>Bacillati</taxon>
        <taxon>Bacillota</taxon>
        <taxon>Bacilli</taxon>
        <taxon>Bacillales</taxon>
        <taxon>Bacillaceae</taxon>
        <taxon>Heyndrickxia</taxon>
    </lineage>
</organism>
<dbReference type="Proteomes" id="UP000075666">
    <property type="component" value="Unassembled WGS sequence"/>
</dbReference>
<accession>A0A150KUC1</accession>
<dbReference type="RefSeq" id="WP_066232610.1">
    <property type="nucleotide sequence ID" value="NZ_LQYN01000071.1"/>
</dbReference>
<dbReference type="InterPro" id="IPR007048">
    <property type="entry name" value="IraD/Gp25-like"/>
</dbReference>
<dbReference type="EMBL" id="LQYN01000071">
    <property type="protein sequence ID" value="KYD02629.1"/>
    <property type="molecule type" value="Genomic_DNA"/>
</dbReference>
<dbReference type="SUPFAM" id="SSF160719">
    <property type="entry name" value="gpW/gp25-like"/>
    <property type="match status" value="1"/>
</dbReference>
<proteinExistence type="predicted"/>
<sequence>MQYHVTSLQKVDFGATGINEILQNISFILSTMKFSCPLDREFGWEPDLDSPINIAQARNTNRIIEAIQENEPRVVVDEVQITGNALDGEIKAIIRVVPDESI</sequence>
<name>A0A150KUC1_9BACI</name>
<reference evidence="2 3" key="1">
    <citation type="submission" date="2016-01" db="EMBL/GenBank/DDBJ databases">
        <title>Genome Sequences of Twelve Sporeforming Bacillus Species Isolated from Foods.</title>
        <authorList>
            <person name="Berendsen E.M."/>
            <person name="Wells-Bennik M.H."/>
            <person name="Krawcyk A.O."/>
            <person name="De Jong A."/>
            <person name="Holsappel S."/>
            <person name="Eijlander R.T."/>
            <person name="Kuipers O.P."/>
        </authorList>
    </citation>
    <scope>NUCLEOTIDE SEQUENCE [LARGE SCALE GENOMIC DNA]</scope>
    <source>
        <strain evidence="2 3">B4102</strain>
    </source>
</reference>
<evidence type="ECO:0000259" key="1">
    <source>
        <dbReference type="Pfam" id="PF04965"/>
    </source>
</evidence>
<dbReference type="AlphaFoldDB" id="A0A150KUC1"/>
<dbReference type="STRING" id="46224.B4102_0223"/>